<dbReference type="Proteomes" id="UP001381693">
    <property type="component" value="Unassembled WGS sequence"/>
</dbReference>
<gene>
    <name evidence="6" type="primary">CASPL2</name>
    <name evidence="6" type="ORF">SK128_000896</name>
</gene>
<evidence type="ECO:0000259" key="5">
    <source>
        <dbReference type="PROSITE" id="PS50208"/>
    </source>
</evidence>
<dbReference type="PANTHER" id="PTHR47901">
    <property type="entry name" value="CASPASE RECRUITMENT DOMAIN-CONTAINING PROTEIN 18"/>
    <property type="match status" value="1"/>
</dbReference>
<dbReference type="EMBL" id="JAXCGZ010001041">
    <property type="protein sequence ID" value="KAK7085399.1"/>
    <property type="molecule type" value="Genomic_DNA"/>
</dbReference>
<protein>
    <submittedName>
        <fullName evidence="6">Cysteine-type endopeptidase activity protein</fullName>
    </submittedName>
</protein>
<dbReference type="GO" id="GO:0006508">
    <property type="term" value="P:proteolysis"/>
    <property type="evidence" value="ECO:0007669"/>
    <property type="project" value="UniProtKB-KW"/>
</dbReference>
<evidence type="ECO:0000256" key="2">
    <source>
        <dbReference type="ARBA" id="ARBA00022670"/>
    </source>
</evidence>
<name>A0AAN8XVY9_HALRR</name>
<dbReference type="PANTHER" id="PTHR47901:SF8">
    <property type="entry name" value="CASPASE-3"/>
    <property type="match status" value="1"/>
</dbReference>
<evidence type="ECO:0000256" key="4">
    <source>
        <dbReference type="ARBA" id="ARBA00022801"/>
    </source>
</evidence>
<dbReference type="SUPFAM" id="SSF52129">
    <property type="entry name" value="Caspase-like"/>
    <property type="match status" value="1"/>
</dbReference>
<dbReference type="InterPro" id="IPR002398">
    <property type="entry name" value="Pept_C14"/>
</dbReference>
<dbReference type="InterPro" id="IPR029030">
    <property type="entry name" value="Caspase-like_dom_sf"/>
</dbReference>
<keyword evidence="7" id="KW-1185">Reference proteome</keyword>
<keyword evidence="4" id="KW-0378">Hydrolase</keyword>
<organism evidence="6 7">
    <name type="scientific">Halocaridina rubra</name>
    <name type="common">Hawaiian red shrimp</name>
    <dbReference type="NCBI Taxonomy" id="373956"/>
    <lineage>
        <taxon>Eukaryota</taxon>
        <taxon>Metazoa</taxon>
        <taxon>Ecdysozoa</taxon>
        <taxon>Arthropoda</taxon>
        <taxon>Crustacea</taxon>
        <taxon>Multicrustacea</taxon>
        <taxon>Malacostraca</taxon>
        <taxon>Eumalacostraca</taxon>
        <taxon>Eucarida</taxon>
        <taxon>Decapoda</taxon>
        <taxon>Pleocyemata</taxon>
        <taxon>Caridea</taxon>
        <taxon>Atyoidea</taxon>
        <taxon>Atyidae</taxon>
        <taxon>Halocaridina</taxon>
    </lineage>
</organism>
<dbReference type="Pfam" id="PF00656">
    <property type="entry name" value="Peptidase_C14"/>
    <property type="match status" value="1"/>
</dbReference>
<comment type="similarity">
    <text evidence="1">Belongs to the peptidase C14A family.</text>
</comment>
<feature type="domain" description="Caspase family p20" evidence="5">
    <location>
        <begin position="1"/>
        <end position="90"/>
    </location>
</feature>
<reference evidence="6 7" key="1">
    <citation type="submission" date="2023-11" db="EMBL/GenBank/DDBJ databases">
        <title>Halocaridina rubra genome assembly.</title>
        <authorList>
            <person name="Smith C."/>
        </authorList>
    </citation>
    <scope>NUCLEOTIDE SEQUENCE [LARGE SCALE GENOMIC DNA]</scope>
    <source>
        <strain evidence="6">EP-1</strain>
        <tissue evidence="6">Whole</tissue>
    </source>
</reference>
<dbReference type="InterPro" id="IPR001309">
    <property type="entry name" value="Pept_C14_p20"/>
</dbReference>
<dbReference type="AlphaFoldDB" id="A0AAN8XVY9"/>
<comment type="caution">
    <text evidence="6">The sequence shown here is derived from an EMBL/GenBank/DDBJ whole genome shotgun (WGS) entry which is preliminary data.</text>
</comment>
<accession>A0AAN8XVY9</accession>
<dbReference type="GO" id="GO:0006915">
    <property type="term" value="P:apoptotic process"/>
    <property type="evidence" value="ECO:0007669"/>
    <property type="project" value="UniProtKB-KW"/>
</dbReference>
<evidence type="ECO:0000256" key="1">
    <source>
        <dbReference type="ARBA" id="ARBA00010134"/>
    </source>
</evidence>
<dbReference type="PRINTS" id="PR00376">
    <property type="entry name" value="IL1BCENZYME"/>
</dbReference>
<sequence>MGYSVKIFGNLNNENTLNTLEEFSQDENLGIADSVIVCMMSHGIDGHTFYTSDGKTISVYEIYDIFKDRRCPHLRGKPKVFFFNFCRGPRWETRARN</sequence>
<feature type="non-terminal residue" evidence="6">
    <location>
        <position position="97"/>
    </location>
</feature>
<proteinExistence type="inferred from homology"/>
<dbReference type="GO" id="GO:0004197">
    <property type="term" value="F:cysteine-type endopeptidase activity"/>
    <property type="evidence" value="ECO:0007669"/>
    <property type="project" value="InterPro"/>
</dbReference>
<keyword evidence="2" id="KW-0645">Protease</keyword>
<dbReference type="PROSITE" id="PS50208">
    <property type="entry name" value="CASPASE_P20"/>
    <property type="match status" value="1"/>
</dbReference>
<evidence type="ECO:0000313" key="6">
    <source>
        <dbReference type="EMBL" id="KAK7085399.1"/>
    </source>
</evidence>
<keyword evidence="3" id="KW-0053">Apoptosis</keyword>
<dbReference type="Gene3D" id="3.40.50.1460">
    <property type="match status" value="1"/>
</dbReference>
<evidence type="ECO:0000313" key="7">
    <source>
        <dbReference type="Proteomes" id="UP001381693"/>
    </source>
</evidence>
<dbReference type="InterPro" id="IPR011600">
    <property type="entry name" value="Pept_C14_caspase"/>
</dbReference>
<dbReference type="InterPro" id="IPR015917">
    <property type="entry name" value="Pept_C14A"/>
</dbReference>
<evidence type="ECO:0000256" key="3">
    <source>
        <dbReference type="ARBA" id="ARBA00022703"/>
    </source>
</evidence>